<name>A0ABM5NNN5_MESH1</name>
<protein>
    <submittedName>
        <fullName evidence="2">Uncharacterized protein</fullName>
    </submittedName>
</protein>
<sequence>MRFAVILKLVFRDGFFCFLLGLFGSPFAFLTHGFRVEICYWLLFLFLILDPLTFSRWFMWLPFFFFCGYFLFFPFFFYSWLYLGRFFKLWLVGGLWLSITVVVIVIWQFWWVDRVEDLVIIVRAI</sequence>
<evidence type="ECO:0000256" key="1">
    <source>
        <dbReference type="SAM" id="Phobius"/>
    </source>
</evidence>
<proteinExistence type="predicted"/>
<keyword evidence="1" id="KW-0472">Membrane</keyword>
<keyword evidence="1" id="KW-0812">Transmembrane</keyword>
<evidence type="ECO:0000313" key="3">
    <source>
        <dbReference type="Proteomes" id="UP000013962"/>
    </source>
</evidence>
<feature type="transmembrane region" description="Helical" evidence="1">
    <location>
        <begin position="89"/>
        <end position="110"/>
    </location>
</feature>
<feature type="transmembrane region" description="Helical" evidence="1">
    <location>
        <begin position="57"/>
        <end position="77"/>
    </location>
</feature>
<accession>A0ABM5NNN5</accession>
<keyword evidence="3" id="KW-1185">Reference proteome</keyword>
<dbReference type="Proteomes" id="UP000013962">
    <property type="component" value="Chromosome"/>
</dbReference>
<dbReference type="EMBL" id="CP003131">
    <property type="protein sequence ID" value="AGM22230.1"/>
    <property type="molecule type" value="Genomic_DNA"/>
</dbReference>
<evidence type="ECO:0000313" key="2">
    <source>
        <dbReference type="EMBL" id="AGM22230.1"/>
    </source>
</evidence>
<keyword evidence="1" id="KW-1133">Transmembrane helix</keyword>
<gene>
    <name evidence="2" type="ORF">MHP168L_455</name>
</gene>
<reference evidence="2 3" key="1">
    <citation type="journal article" date="2013" name="BMC Genomics">
        <title>Comparative genomic analyses of Mycoplasma hyopneumoniae pathogenic 168 strain and its high-passaged attenuated strain.</title>
        <authorList>
            <person name="Liu W."/>
            <person name="Xiao S."/>
            <person name="Li M."/>
            <person name="Guo S."/>
            <person name="Li S."/>
            <person name="Luo R."/>
            <person name="Feng Z."/>
            <person name="Li B."/>
            <person name="Zhou Z."/>
            <person name="Shao G."/>
            <person name="Chen H."/>
            <person name="Fang L."/>
        </authorList>
    </citation>
    <scope>NUCLEOTIDE SEQUENCE [LARGE SCALE GENOMIC DNA]</scope>
    <source>
        <strain evidence="2 3">168-L</strain>
    </source>
</reference>
<organism evidence="2 3">
    <name type="scientific">Mesomycoplasma hyopneumoniae 168-L</name>
    <dbReference type="NCBI Taxonomy" id="1116211"/>
    <lineage>
        <taxon>Bacteria</taxon>
        <taxon>Bacillati</taxon>
        <taxon>Mycoplasmatota</taxon>
        <taxon>Mycoplasmoidales</taxon>
        <taxon>Metamycoplasmataceae</taxon>
        <taxon>Mesomycoplasma</taxon>
    </lineage>
</organism>